<dbReference type="Proteomes" id="UP001201980">
    <property type="component" value="Unassembled WGS sequence"/>
</dbReference>
<dbReference type="EMBL" id="JAKWBI020000475">
    <property type="protein sequence ID" value="KAJ2894591.1"/>
    <property type="molecule type" value="Genomic_DNA"/>
</dbReference>
<keyword evidence="2" id="KW-1185">Reference proteome</keyword>
<comment type="caution">
    <text evidence="1">The sequence shown here is derived from an EMBL/GenBank/DDBJ whole genome shotgun (WGS) entry which is preliminary data.</text>
</comment>
<evidence type="ECO:0000313" key="1">
    <source>
        <dbReference type="EMBL" id="KAJ2894591.1"/>
    </source>
</evidence>
<organism evidence="1 2">
    <name type="scientific">Zalerion maritima</name>
    <dbReference type="NCBI Taxonomy" id="339359"/>
    <lineage>
        <taxon>Eukaryota</taxon>
        <taxon>Fungi</taxon>
        <taxon>Dikarya</taxon>
        <taxon>Ascomycota</taxon>
        <taxon>Pezizomycotina</taxon>
        <taxon>Sordariomycetes</taxon>
        <taxon>Lulworthiomycetidae</taxon>
        <taxon>Lulworthiales</taxon>
        <taxon>Lulworthiaceae</taxon>
        <taxon>Zalerion</taxon>
    </lineage>
</organism>
<evidence type="ECO:0000313" key="2">
    <source>
        <dbReference type="Proteomes" id="UP001201980"/>
    </source>
</evidence>
<dbReference type="AlphaFoldDB" id="A0AAD5RIY0"/>
<sequence>MPQKISRVEVLIKTEAGIDGRLADFVDFTSVKSEDDDNDAEPGNFIRQIPHHSEARICRGQPLETEPYFNPLPDLNGWKRSLPRSLRRWARANGTHQSPRTARVIYKALSAVFRRASPIHLPPPDSFEEPLLVVGQCHSKTNLRRMYGHYGRFLGYKERLFELHHLIEHKDALHGMLQGCEEDIRTWVAELEDAIAYIEDLLSSLSVAEMNTRPEFYHPTGYSPNDIFEYSRLPDRYKFSKSLPKAVGWGYTTRAAASDGDEPLQEQP</sequence>
<proteinExistence type="predicted"/>
<reference evidence="1" key="1">
    <citation type="submission" date="2022-07" db="EMBL/GenBank/DDBJ databases">
        <title>Draft genome sequence of Zalerion maritima ATCC 34329, a (micro)plastics degrading marine fungus.</title>
        <authorList>
            <person name="Paco A."/>
            <person name="Goncalves M.F.M."/>
            <person name="Rocha-Santos T.A.P."/>
            <person name="Alves A."/>
        </authorList>
    </citation>
    <scope>NUCLEOTIDE SEQUENCE</scope>
    <source>
        <strain evidence="1">ATCC 34329</strain>
    </source>
</reference>
<name>A0AAD5RIY0_9PEZI</name>
<accession>A0AAD5RIY0</accession>
<protein>
    <submittedName>
        <fullName evidence="1">Uncharacterized protein</fullName>
    </submittedName>
</protein>
<gene>
    <name evidence="1" type="ORF">MKZ38_007389</name>
</gene>